<organism evidence="1 2">
    <name type="scientific">Candidatus Blackburnbacteria bacterium RIFCSPHIGHO2_02_FULL_44_20</name>
    <dbReference type="NCBI Taxonomy" id="1797516"/>
    <lineage>
        <taxon>Bacteria</taxon>
        <taxon>Candidatus Blackburniibacteriota</taxon>
    </lineage>
</organism>
<evidence type="ECO:0000313" key="2">
    <source>
        <dbReference type="Proteomes" id="UP000178319"/>
    </source>
</evidence>
<sequence>MYNWNINTSKLKKNPEKYAVWKLEQSINFGLNGKKLKISELKKYWAKLVVDPQRKKLLEMWLWPKQS</sequence>
<gene>
    <name evidence="1" type="ORF">A3D26_04250</name>
</gene>
<name>A0A1G1V7Q1_9BACT</name>
<dbReference type="Proteomes" id="UP000178319">
    <property type="component" value="Unassembled WGS sequence"/>
</dbReference>
<dbReference type="AlphaFoldDB" id="A0A1G1V7Q1"/>
<comment type="caution">
    <text evidence="1">The sequence shown here is derived from an EMBL/GenBank/DDBJ whole genome shotgun (WGS) entry which is preliminary data.</text>
</comment>
<dbReference type="STRING" id="1797516.A3D26_04250"/>
<proteinExistence type="predicted"/>
<evidence type="ECO:0000313" key="1">
    <source>
        <dbReference type="EMBL" id="OGY11222.1"/>
    </source>
</evidence>
<protein>
    <submittedName>
        <fullName evidence="1">Uncharacterized protein</fullName>
    </submittedName>
</protein>
<reference evidence="1 2" key="1">
    <citation type="journal article" date="2016" name="Nat. Commun.">
        <title>Thousands of microbial genomes shed light on interconnected biogeochemical processes in an aquifer system.</title>
        <authorList>
            <person name="Anantharaman K."/>
            <person name="Brown C.T."/>
            <person name="Hug L.A."/>
            <person name="Sharon I."/>
            <person name="Castelle C.J."/>
            <person name="Probst A.J."/>
            <person name="Thomas B.C."/>
            <person name="Singh A."/>
            <person name="Wilkins M.J."/>
            <person name="Karaoz U."/>
            <person name="Brodie E.L."/>
            <person name="Williams K.H."/>
            <person name="Hubbard S.S."/>
            <person name="Banfield J.F."/>
        </authorList>
    </citation>
    <scope>NUCLEOTIDE SEQUENCE [LARGE SCALE GENOMIC DNA]</scope>
</reference>
<accession>A0A1G1V7Q1</accession>
<dbReference type="EMBL" id="MHBZ01000021">
    <property type="protein sequence ID" value="OGY11222.1"/>
    <property type="molecule type" value="Genomic_DNA"/>
</dbReference>